<feature type="chain" id="PRO_5026957348" description="Galactose oxidase" evidence="1">
    <location>
        <begin position="30"/>
        <end position="393"/>
    </location>
</feature>
<dbReference type="OrthoDB" id="4847885at2"/>
<reference evidence="2 3" key="1">
    <citation type="submission" date="2018-11" db="EMBL/GenBank/DDBJ databases">
        <title>Trebonia kvetii gen.nov., sp.nov., a novel acidophilic actinobacterium, and proposal of the new actinobacterial family Treboniaceae fam. nov.</title>
        <authorList>
            <person name="Rapoport D."/>
            <person name="Sagova-Mareckova M."/>
            <person name="Sedlacek I."/>
            <person name="Provaznik J."/>
            <person name="Kralova S."/>
            <person name="Pavlinic D."/>
            <person name="Benes V."/>
            <person name="Kopecky J."/>
        </authorList>
    </citation>
    <scope>NUCLEOTIDE SEQUENCE [LARGE SCALE GENOMIC DNA]</scope>
    <source>
        <strain evidence="2 3">15Tr583</strain>
    </source>
</reference>
<keyword evidence="3" id="KW-1185">Reference proteome</keyword>
<evidence type="ECO:0000313" key="2">
    <source>
        <dbReference type="EMBL" id="TVZ00584.1"/>
    </source>
</evidence>
<accession>A0A6P2BNK9</accession>
<evidence type="ECO:0000256" key="1">
    <source>
        <dbReference type="SAM" id="SignalP"/>
    </source>
</evidence>
<keyword evidence="1" id="KW-0732">Signal</keyword>
<organism evidence="2 3">
    <name type="scientific">Trebonia kvetii</name>
    <dbReference type="NCBI Taxonomy" id="2480626"/>
    <lineage>
        <taxon>Bacteria</taxon>
        <taxon>Bacillati</taxon>
        <taxon>Actinomycetota</taxon>
        <taxon>Actinomycetes</taxon>
        <taxon>Streptosporangiales</taxon>
        <taxon>Treboniaceae</taxon>
        <taxon>Trebonia</taxon>
    </lineage>
</organism>
<name>A0A6P2BNK9_9ACTN</name>
<evidence type="ECO:0000313" key="3">
    <source>
        <dbReference type="Proteomes" id="UP000460272"/>
    </source>
</evidence>
<dbReference type="RefSeq" id="WP_145860130.1">
    <property type="nucleotide sequence ID" value="NZ_RPFW01000008.1"/>
</dbReference>
<sequence length="393" mass="38686">MPVSITATRLALASAGVVVVGLVAGLAFAATRPAPAAAVAGIMTGVACQTEDNCLAVTASGSAASWNGSAWQQVGVRLPAGALGGGFGGVACPGAGNSAAQCVAVGGYTPPGHAAYTVALGDAWNGTAWTPSGLTTDAITWQAAVSCLSATSCLSVGNARSPEGGYQSATAYSWNGAAWTRQNPSVPPANQANAFNGVSCVPGSFCMVVGGAESSPALLSYRWDGRSWQRLTAAAPTGIGSPALDSVSCGSATNCVAVGNGASDSADFAEVWNGATWSVTPAIAWPDGSTSPRVTSVSCASPSYCVAVGVIDRSPGNTGGGTGRAAASLWNGEKWTAVAVAAPATGRASLFSAVTCPRPAFCVAVGESNQYDSAAGTTELTGFLTGTSWRLAG</sequence>
<feature type="signal peptide" evidence="1">
    <location>
        <begin position="1"/>
        <end position="29"/>
    </location>
</feature>
<evidence type="ECO:0008006" key="4">
    <source>
        <dbReference type="Google" id="ProtNLM"/>
    </source>
</evidence>
<dbReference type="Proteomes" id="UP000460272">
    <property type="component" value="Unassembled WGS sequence"/>
</dbReference>
<dbReference type="EMBL" id="RPFW01000008">
    <property type="protein sequence ID" value="TVZ00584.1"/>
    <property type="molecule type" value="Genomic_DNA"/>
</dbReference>
<protein>
    <recommendedName>
        <fullName evidence="4">Galactose oxidase</fullName>
    </recommendedName>
</protein>
<dbReference type="AlphaFoldDB" id="A0A6P2BNK9"/>
<comment type="caution">
    <text evidence="2">The sequence shown here is derived from an EMBL/GenBank/DDBJ whole genome shotgun (WGS) entry which is preliminary data.</text>
</comment>
<gene>
    <name evidence="2" type="ORF">EAS64_34935</name>
</gene>
<proteinExistence type="predicted"/>